<name>A0A6A3P9Z9_9STRA</name>
<evidence type="ECO:0000313" key="3">
    <source>
        <dbReference type="EMBL" id="KAE9050484.1"/>
    </source>
</evidence>
<dbReference type="EMBL" id="QXFV01000079">
    <property type="protein sequence ID" value="KAE9050484.1"/>
    <property type="molecule type" value="Genomic_DNA"/>
</dbReference>
<feature type="compositionally biased region" description="Basic and acidic residues" evidence="1">
    <location>
        <begin position="105"/>
        <end position="123"/>
    </location>
</feature>
<dbReference type="SUPFAM" id="SSF54160">
    <property type="entry name" value="Chromo domain-like"/>
    <property type="match status" value="1"/>
</dbReference>
<proteinExistence type="predicted"/>
<dbReference type="Gene3D" id="2.40.50.40">
    <property type="match status" value="1"/>
</dbReference>
<organism evidence="3 4">
    <name type="scientific">Phytophthora rubi</name>
    <dbReference type="NCBI Taxonomy" id="129364"/>
    <lineage>
        <taxon>Eukaryota</taxon>
        <taxon>Sar</taxon>
        <taxon>Stramenopiles</taxon>
        <taxon>Oomycota</taxon>
        <taxon>Peronosporomycetes</taxon>
        <taxon>Peronosporales</taxon>
        <taxon>Peronosporaceae</taxon>
        <taxon>Phytophthora</taxon>
    </lineage>
</organism>
<feature type="compositionally biased region" description="Polar residues" evidence="1">
    <location>
        <begin position="127"/>
        <end position="139"/>
    </location>
</feature>
<dbReference type="AlphaFoldDB" id="A0A6A3P9Z9"/>
<comment type="caution">
    <text evidence="3">The sequence shown here is derived from an EMBL/GenBank/DDBJ whole genome shotgun (WGS) entry which is preliminary data.</text>
</comment>
<dbReference type="InterPro" id="IPR000953">
    <property type="entry name" value="Chromo/chromo_shadow_dom"/>
</dbReference>
<dbReference type="CDD" id="cd00024">
    <property type="entry name" value="CD_CSD"/>
    <property type="match status" value="1"/>
</dbReference>
<dbReference type="PROSITE" id="PS50013">
    <property type="entry name" value="CHROMO_2"/>
    <property type="match status" value="1"/>
</dbReference>
<evidence type="ECO:0000256" key="1">
    <source>
        <dbReference type="SAM" id="MobiDB-lite"/>
    </source>
</evidence>
<accession>A0A6A3P9Z9</accession>
<reference evidence="3 4" key="1">
    <citation type="submission" date="2018-09" db="EMBL/GenBank/DDBJ databases">
        <title>Genomic investigation of the strawberry pathogen Phytophthora fragariae indicates pathogenicity is determined by transcriptional variation in three key races.</title>
        <authorList>
            <person name="Adams T.M."/>
            <person name="Armitage A.D."/>
            <person name="Sobczyk M.K."/>
            <person name="Bates H.J."/>
            <person name="Dunwell J.M."/>
            <person name="Nellist C.F."/>
            <person name="Harrison R.J."/>
        </authorList>
    </citation>
    <scope>NUCLEOTIDE SEQUENCE [LARGE SCALE GENOMIC DNA]</scope>
    <source>
        <strain evidence="3 4">SCRP249</strain>
    </source>
</reference>
<sequence length="283" mass="31641">MSHSQRLCGLQDKVASSLHWTFKVAAKKGLAYTLNIPKKMRTHPVFYVGLLKPYRDPILVSAKALAPTMANAAPVAADEQRPAAASPTAQAGHEASRSGSGALSRCDRDSESSGSPELRDLRARAQRPSSHPHSGQTYLPPNGEFHGSNKPELRARPVDGARHAGPAAAQRPPALLDEHGELHYHEERLHKRHQHRGHNQYLVQWRGEPPSWDYEVPLRQDCPQAVDAFDREQPRRSINSQRMRRSTRASRRKPEARKHPKAPPNTEETLTPLAWKDRLSNTS</sequence>
<feature type="region of interest" description="Disordered" evidence="1">
    <location>
        <begin position="226"/>
        <end position="283"/>
    </location>
</feature>
<evidence type="ECO:0000259" key="2">
    <source>
        <dbReference type="PROSITE" id="PS50013"/>
    </source>
</evidence>
<evidence type="ECO:0000313" key="4">
    <source>
        <dbReference type="Proteomes" id="UP000429607"/>
    </source>
</evidence>
<dbReference type="InterPro" id="IPR016197">
    <property type="entry name" value="Chromo-like_dom_sf"/>
</dbReference>
<feature type="compositionally biased region" description="Basic and acidic residues" evidence="1">
    <location>
        <begin position="147"/>
        <end position="162"/>
    </location>
</feature>
<feature type="region of interest" description="Disordered" evidence="1">
    <location>
        <begin position="76"/>
        <end position="172"/>
    </location>
</feature>
<feature type="compositionally biased region" description="Basic residues" evidence="1">
    <location>
        <begin position="242"/>
        <end position="261"/>
    </location>
</feature>
<gene>
    <name evidence="3" type="ORF">PR001_g2348</name>
</gene>
<protein>
    <recommendedName>
        <fullName evidence="2">Chromo domain-containing protein</fullName>
    </recommendedName>
</protein>
<feature type="domain" description="Chromo" evidence="2">
    <location>
        <begin position="184"/>
        <end position="241"/>
    </location>
</feature>
<dbReference type="Proteomes" id="UP000429607">
    <property type="component" value="Unassembled WGS sequence"/>
</dbReference>